<proteinExistence type="predicted"/>
<accession>A0A2T2NXJ6</accession>
<name>A0A2T2NXJ6_CORCC</name>
<organism evidence="2 3">
    <name type="scientific">Corynespora cassiicola Philippines</name>
    <dbReference type="NCBI Taxonomy" id="1448308"/>
    <lineage>
        <taxon>Eukaryota</taxon>
        <taxon>Fungi</taxon>
        <taxon>Dikarya</taxon>
        <taxon>Ascomycota</taxon>
        <taxon>Pezizomycotina</taxon>
        <taxon>Dothideomycetes</taxon>
        <taxon>Pleosporomycetidae</taxon>
        <taxon>Pleosporales</taxon>
        <taxon>Corynesporascaceae</taxon>
        <taxon>Corynespora</taxon>
    </lineage>
</organism>
<keyword evidence="3" id="KW-1185">Reference proteome</keyword>
<evidence type="ECO:0000313" key="2">
    <source>
        <dbReference type="EMBL" id="PSN70143.1"/>
    </source>
</evidence>
<dbReference type="Proteomes" id="UP000240883">
    <property type="component" value="Unassembled WGS sequence"/>
</dbReference>
<protein>
    <submittedName>
        <fullName evidence="2">Uncharacterized protein</fullName>
    </submittedName>
</protein>
<sequence length="208" mass="21954">MVNRPITGPAAELQTTAPSQAKVTHLFQPRPLIRAGRPTARIHTCCIQRSPDGPCASDLASGVSSRPHARPDPKKQATQAPMGFARCGCGNVAHPSESSLARSGWGVMGACCMLHGWTGAADWIEASGHATAHAWSGLPLLDALRDPFTVWRCEWIMLEIGSGTCTIVAALLGAWVGGVAMQDGGERMQLGECSSGGDWDERDILVSV</sequence>
<feature type="region of interest" description="Disordered" evidence="1">
    <location>
        <begin position="57"/>
        <end position="78"/>
    </location>
</feature>
<evidence type="ECO:0000256" key="1">
    <source>
        <dbReference type="SAM" id="MobiDB-lite"/>
    </source>
</evidence>
<reference evidence="2 3" key="1">
    <citation type="journal article" date="2018" name="Front. Microbiol.">
        <title>Genome-Wide Analysis of Corynespora cassiicola Leaf Fall Disease Putative Effectors.</title>
        <authorList>
            <person name="Lopez D."/>
            <person name="Ribeiro S."/>
            <person name="Label P."/>
            <person name="Fumanal B."/>
            <person name="Venisse J.S."/>
            <person name="Kohler A."/>
            <person name="de Oliveira R.R."/>
            <person name="Labutti K."/>
            <person name="Lipzen A."/>
            <person name="Lail K."/>
            <person name="Bauer D."/>
            <person name="Ohm R.A."/>
            <person name="Barry K.W."/>
            <person name="Spatafora J."/>
            <person name="Grigoriev I.V."/>
            <person name="Martin F.M."/>
            <person name="Pujade-Renaud V."/>
        </authorList>
    </citation>
    <scope>NUCLEOTIDE SEQUENCE [LARGE SCALE GENOMIC DNA]</scope>
    <source>
        <strain evidence="2 3">Philippines</strain>
    </source>
</reference>
<dbReference type="EMBL" id="KZ678132">
    <property type="protein sequence ID" value="PSN70143.1"/>
    <property type="molecule type" value="Genomic_DNA"/>
</dbReference>
<evidence type="ECO:0000313" key="3">
    <source>
        <dbReference type="Proteomes" id="UP000240883"/>
    </source>
</evidence>
<gene>
    <name evidence="2" type="ORF">BS50DRAFT_306557</name>
</gene>
<dbReference type="AlphaFoldDB" id="A0A2T2NXJ6"/>